<evidence type="ECO:0000256" key="1">
    <source>
        <dbReference type="SAM" id="Coils"/>
    </source>
</evidence>
<protein>
    <submittedName>
        <fullName evidence="2">Augmin complex subunit wac</fullName>
    </submittedName>
</protein>
<name>A0AAU9FWR5_DROMD</name>
<reference evidence="2 3" key="1">
    <citation type="submission" date="2024-02" db="EMBL/GenBank/DDBJ databases">
        <title>A chromosome-level genome assembly of Drosophila madeirensis, a fruit fly species endemic to Madeira island.</title>
        <authorList>
            <person name="Tomihara K."/>
            <person name="Llopart A."/>
            <person name="Yamamoto D."/>
        </authorList>
    </citation>
    <scope>NUCLEOTIDE SEQUENCE [LARGE SCALE GENOMIC DNA]</scope>
    <source>
        <strain evidence="2 3">RF1</strain>
    </source>
</reference>
<dbReference type="AlphaFoldDB" id="A0AAU9FWR5"/>
<dbReference type="EMBL" id="AP029265">
    <property type="protein sequence ID" value="BFF99854.1"/>
    <property type="molecule type" value="Genomic_DNA"/>
</dbReference>
<evidence type="ECO:0000313" key="2">
    <source>
        <dbReference type="EMBL" id="BFF99854.1"/>
    </source>
</evidence>
<evidence type="ECO:0000313" key="3">
    <source>
        <dbReference type="Proteomes" id="UP001500889"/>
    </source>
</evidence>
<keyword evidence="3" id="KW-1185">Reference proteome</keyword>
<organism evidence="2 3">
    <name type="scientific">Drosophila madeirensis</name>
    <name type="common">Fruit fly</name>
    <dbReference type="NCBI Taxonomy" id="30013"/>
    <lineage>
        <taxon>Eukaryota</taxon>
        <taxon>Metazoa</taxon>
        <taxon>Ecdysozoa</taxon>
        <taxon>Arthropoda</taxon>
        <taxon>Hexapoda</taxon>
        <taxon>Insecta</taxon>
        <taxon>Pterygota</taxon>
        <taxon>Neoptera</taxon>
        <taxon>Endopterygota</taxon>
        <taxon>Diptera</taxon>
        <taxon>Brachycera</taxon>
        <taxon>Muscomorpha</taxon>
        <taxon>Ephydroidea</taxon>
        <taxon>Drosophilidae</taxon>
        <taxon>Drosophila</taxon>
        <taxon>Sophophora</taxon>
    </lineage>
</organism>
<dbReference type="Proteomes" id="UP001500889">
    <property type="component" value="Chromosome J"/>
</dbReference>
<proteinExistence type="predicted"/>
<feature type="coiled-coil region" evidence="1">
    <location>
        <begin position="57"/>
        <end position="91"/>
    </location>
</feature>
<accession>A0AAU9FWR5</accession>
<sequence>MDNSKLLDEIYSLKILGQHYENLLKLADLHVHALDFNYLRELYYGLQKDRIERKLIIAQQQTDVQRIKTSIDEAAEEVAVLERFNSTAEKQLIPDGAVQQQRINQLATKRALWKRQKALEMPTDFNVESILQKVNSLEHN</sequence>
<gene>
    <name evidence="2" type="ORF">DMAD_07648</name>
</gene>
<keyword evidence="1" id="KW-0175">Coiled coil</keyword>